<reference evidence="1" key="2">
    <citation type="journal article" date="2015" name="Fish Shellfish Immunol.">
        <title>Early steps in the European eel (Anguilla anguilla)-Vibrio vulnificus interaction in the gills: Role of the RtxA13 toxin.</title>
        <authorList>
            <person name="Callol A."/>
            <person name="Pajuelo D."/>
            <person name="Ebbesson L."/>
            <person name="Teles M."/>
            <person name="MacKenzie S."/>
            <person name="Amaro C."/>
        </authorList>
    </citation>
    <scope>NUCLEOTIDE SEQUENCE</scope>
</reference>
<dbReference type="EMBL" id="GBXM01034415">
    <property type="protein sequence ID" value="JAH74162.1"/>
    <property type="molecule type" value="Transcribed_RNA"/>
</dbReference>
<accession>A0A0E9V7Y4</accession>
<evidence type="ECO:0000313" key="1">
    <source>
        <dbReference type="EMBL" id="JAH74162.1"/>
    </source>
</evidence>
<protein>
    <submittedName>
        <fullName evidence="1">Uncharacterized protein</fullName>
    </submittedName>
</protein>
<organism evidence="1">
    <name type="scientific">Anguilla anguilla</name>
    <name type="common">European freshwater eel</name>
    <name type="synonym">Muraena anguilla</name>
    <dbReference type="NCBI Taxonomy" id="7936"/>
    <lineage>
        <taxon>Eukaryota</taxon>
        <taxon>Metazoa</taxon>
        <taxon>Chordata</taxon>
        <taxon>Craniata</taxon>
        <taxon>Vertebrata</taxon>
        <taxon>Euteleostomi</taxon>
        <taxon>Actinopterygii</taxon>
        <taxon>Neopterygii</taxon>
        <taxon>Teleostei</taxon>
        <taxon>Anguilliformes</taxon>
        <taxon>Anguillidae</taxon>
        <taxon>Anguilla</taxon>
    </lineage>
</organism>
<dbReference type="AlphaFoldDB" id="A0A0E9V7Y4"/>
<reference evidence="1" key="1">
    <citation type="submission" date="2014-11" db="EMBL/GenBank/DDBJ databases">
        <authorList>
            <person name="Amaro Gonzalez C."/>
        </authorList>
    </citation>
    <scope>NUCLEOTIDE SEQUENCE</scope>
</reference>
<proteinExistence type="predicted"/>
<sequence length="40" mass="4702">MKNSHLYIDIKFAIKFDTLFSCQLNLCFLISLCEYKNVAI</sequence>
<name>A0A0E9V7Y4_ANGAN</name>